<evidence type="ECO:0000313" key="2">
    <source>
        <dbReference type="EMBL" id="RZM75494.1"/>
    </source>
</evidence>
<gene>
    <name evidence="2" type="ORF">C3B51_18570</name>
</gene>
<reference evidence="2 3" key="1">
    <citation type="submission" date="2018-01" db="EMBL/GenBank/DDBJ databases">
        <title>Co-occurrence of chitin degradation, pigmentation and bioactivity in marine Pseudoalteromonas.</title>
        <authorList>
            <person name="Paulsen S."/>
            <person name="Gram L."/>
            <person name="Machado H."/>
        </authorList>
    </citation>
    <scope>NUCLEOTIDE SEQUENCE [LARGE SCALE GENOMIC DNA]</scope>
    <source>
        <strain evidence="2 3">S1946</strain>
    </source>
</reference>
<dbReference type="InterPro" id="IPR000182">
    <property type="entry name" value="GNAT_dom"/>
</dbReference>
<dbReference type="CDD" id="cd04301">
    <property type="entry name" value="NAT_SF"/>
    <property type="match status" value="1"/>
</dbReference>
<dbReference type="EMBL" id="PPUZ01000054">
    <property type="protein sequence ID" value="RZM75494.1"/>
    <property type="molecule type" value="Genomic_DNA"/>
</dbReference>
<feature type="domain" description="N-acetyltransferase" evidence="1">
    <location>
        <begin position="13"/>
        <end position="184"/>
    </location>
</feature>
<dbReference type="GO" id="GO:0016747">
    <property type="term" value="F:acyltransferase activity, transferring groups other than amino-acyl groups"/>
    <property type="evidence" value="ECO:0007669"/>
    <property type="project" value="InterPro"/>
</dbReference>
<proteinExistence type="predicted"/>
<protein>
    <recommendedName>
        <fullName evidence="1">N-acetyltransferase domain-containing protein</fullName>
    </recommendedName>
</protein>
<comment type="caution">
    <text evidence="2">The sequence shown here is derived from an EMBL/GenBank/DDBJ whole genome shotgun (WGS) entry which is preliminary data.</text>
</comment>
<evidence type="ECO:0000313" key="3">
    <source>
        <dbReference type="Proteomes" id="UP000292345"/>
    </source>
</evidence>
<accession>A0A4Q7E1T5</accession>
<dbReference type="SUPFAM" id="SSF55729">
    <property type="entry name" value="Acyl-CoA N-acyltransferases (Nat)"/>
    <property type="match status" value="1"/>
</dbReference>
<dbReference type="Proteomes" id="UP000292345">
    <property type="component" value="Unassembled WGS sequence"/>
</dbReference>
<dbReference type="AlphaFoldDB" id="A0A4Q7E1T5"/>
<dbReference type="InterPro" id="IPR016181">
    <property type="entry name" value="Acyl_CoA_acyltransferase"/>
</dbReference>
<evidence type="ECO:0000259" key="1">
    <source>
        <dbReference type="PROSITE" id="PS51186"/>
    </source>
</evidence>
<dbReference type="PROSITE" id="PS51186">
    <property type="entry name" value="GNAT"/>
    <property type="match status" value="1"/>
</dbReference>
<dbReference type="Pfam" id="PF00583">
    <property type="entry name" value="Acetyltransf_1"/>
    <property type="match status" value="1"/>
</dbReference>
<dbReference type="Gene3D" id="3.40.630.30">
    <property type="match status" value="1"/>
</dbReference>
<organism evidence="2 3">
    <name type="scientific">Pseudoalteromonas rubra</name>
    <dbReference type="NCBI Taxonomy" id="43658"/>
    <lineage>
        <taxon>Bacteria</taxon>
        <taxon>Pseudomonadati</taxon>
        <taxon>Pseudomonadota</taxon>
        <taxon>Gammaproteobacteria</taxon>
        <taxon>Alteromonadales</taxon>
        <taxon>Pseudoalteromonadaceae</taxon>
        <taxon>Pseudoalteromonas</taxon>
    </lineage>
</organism>
<name>A0A4Q7E1T5_9GAMM</name>
<sequence length="184" mass="20738">MMTAFTQPHLKTYSLHCYAPGTLSDADKLRLGQFRSTIWREQGQTVRHCATPDSWLEHADNEAYIWLAEHQGDIIATARMNLCTDLAHLPEQQLYQPLSNQLTTPLATWGRLAVAAQWRSQGLATQLIEARLLLANQLGCRYIVLDCPVSRVAAMQTHHFTVLLPPQPGILFPDMQFVVMGCKL</sequence>